<dbReference type="SUPFAM" id="SSF58113">
    <property type="entry name" value="Apolipoprotein A-I"/>
    <property type="match status" value="1"/>
</dbReference>
<dbReference type="Proteomes" id="UP001178508">
    <property type="component" value="Chromosome 8"/>
</dbReference>
<accession>A0AAV1FNV6</accession>
<proteinExistence type="predicted"/>
<evidence type="ECO:0000313" key="3">
    <source>
        <dbReference type="Proteomes" id="UP001178508"/>
    </source>
</evidence>
<feature type="signal peptide" evidence="1">
    <location>
        <begin position="1"/>
        <end position="16"/>
    </location>
</feature>
<dbReference type="AlphaFoldDB" id="A0AAV1FNV6"/>
<sequence length="184" mass="20918">MKILLLTLVVFTGCHANLLQADNPKPQLEVLTDAIFESMGIVFKTVDDAKEKFKKTNFGHFVHERFDEGAKDAIEFLMKVDKIDPPPEVRDMMLTASKVTSETFRYLDQQLTTLIRRINSEPVSEKAAPVIEIVASELTTRAQQLREMAAPQIDKLIDKVDPLAKEVQAHLYTFYETLVKLNII</sequence>
<evidence type="ECO:0000313" key="2">
    <source>
        <dbReference type="EMBL" id="CAJ1062659.1"/>
    </source>
</evidence>
<gene>
    <name evidence="2" type="ORF">XNOV1_A001082</name>
</gene>
<dbReference type="Gene3D" id="1.20.120.20">
    <property type="entry name" value="Apolipoprotein"/>
    <property type="match status" value="1"/>
</dbReference>
<protein>
    <submittedName>
        <fullName evidence="2">Apolipoprotein Eb-like</fullName>
    </submittedName>
</protein>
<feature type="chain" id="PRO_5043965139" evidence="1">
    <location>
        <begin position="17"/>
        <end position="184"/>
    </location>
</feature>
<dbReference type="EMBL" id="OY660871">
    <property type="protein sequence ID" value="CAJ1062659.1"/>
    <property type="molecule type" value="Genomic_DNA"/>
</dbReference>
<reference evidence="2" key="1">
    <citation type="submission" date="2023-08" db="EMBL/GenBank/DDBJ databases">
        <authorList>
            <person name="Alioto T."/>
            <person name="Alioto T."/>
            <person name="Gomez Garrido J."/>
        </authorList>
    </citation>
    <scope>NUCLEOTIDE SEQUENCE</scope>
</reference>
<keyword evidence="3" id="KW-1185">Reference proteome</keyword>
<evidence type="ECO:0000256" key="1">
    <source>
        <dbReference type="SAM" id="SignalP"/>
    </source>
</evidence>
<name>A0AAV1FNV6_XYRNO</name>
<organism evidence="2 3">
    <name type="scientific">Xyrichtys novacula</name>
    <name type="common">Pearly razorfish</name>
    <name type="synonym">Hemipteronotus novacula</name>
    <dbReference type="NCBI Taxonomy" id="13765"/>
    <lineage>
        <taxon>Eukaryota</taxon>
        <taxon>Metazoa</taxon>
        <taxon>Chordata</taxon>
        <taxon>Craniata</taxon>
        <taxon>Vertebrata</taxon>
        <taxon>Euteleostomi</taxon>
        <taxon>Actinopterygii</taxon>
        <taxon>Neopterygii</taxon>
        <taxon>Teleostei</taxon>
        <taxon>Neoteleostei</taxon>
        <taxon>Acanthomorphata</taxon>
        <taxon>Eupercaria</taxon>
        <taxon>Labriformes</taxon>
        <taxon>Labridae</taxon>
        <taxon>Xyrichtys</taxon>
    </lineage>
</organism>
<keyword evidence="1" id="KW-0732">Signal</keyword>